<reference evidence="4 5" key="1">
    <citation type="journal article" date="2011" name="J. Bacteriol.">
        <title>Complete genome sequence of Polymorphum gilvum SL003B-26A1T, a crude oil-degrading bacterium from oil-polluted saline soil.</title>
        <authorList>
            <person name="Li S.G."/>
            <person name="Tang Y.Q."/>
            <person name="Nie Y."/>
            <person name="Cai M."/>
            <person name="Wu X.L."/>
        </authorList>
    </citation>
    <scope>NUCLEOTIDE SEQUENCE [LARGE SCALE GENOMIC DNA]</scope>
    <source>
        <strain evidence="5">LMG 25793 / CGMCC 1.9160 / SL003B-26A1</strain>
    </source>
</reference>
<evidence type="ECO:0000256" key="2">
    <source>
        <dbReference type="ARBA" id="ARBA00023002"/>
    </source>
</evidence>
<sequence length="771" mass="82268">MSVLRIGEAVPRLENRDLVTGMATYTDDLAFDDEAVMVIVRSPHAHAAIRAIDCSAARAMPGVLAVLTAAEMQEDGIGGFRPQFTVPDPDGAPMFVPDFYPLVIDRVRAIGDPVAVVVAETREQAEDAAERVVVDYEDAEAAIHPRAAVEASAPLVWEAAGSNRLFSTSFGDRAAREAAFAAADHVVTLSYRINRVTANPLEPRAMIARHDPATDETTFWTGTPAANRTRELLAEQNFPGTAPIHVVSTNCGGSFGMKNSPSRESALTVWAARRTGRTVRWLSTRTEGHLGDAHARDWDVTVSLALDADGTFRAVHSESYVNLGAYLGSTALVMAVSYHGGMAGMYRTPVVTADVHGVLTHTQPLAPYRGAGRPESLFAIERIIDYAAATLGFDRIELRRRNLIRPDEMPFRTGLHYVYDSGDFPAVMERALELADHAGFEVRRREAAARGCLLGFGLANGIEIANNGPGGKLPPVPEFAQIVFEADGRPIVRIGGGEGGQGQKTVFSQIAGSLLGLDVDRFSFEIGNTRRVEKGVGTFGSHTSGAAAHSLADVAEQVKTKGRALLAAAWSVSADEIAYEDGVFRHAGGNRFKDLEELARDNPGALDSKAFVPADGCTYPNGTHVCEVEIDRLTGQARITRYVVTDDVGTVINPLLLKGQIHGGVAQGVGQALMEDIVYEDGSGQMLSCSFMDYAMPRADHFPPLKVEPMPTPTAANAIGAKGAGEAGVVGAIPAVINAVCHALAPLGIHHVDMPATAQSIWRAMRAASRD</sequence>
<dbReference type="KEGG" id="pgv:SL003B_1049"/>
<accession>F2IYN1</accession>
<evidence type="ECO:0000313" key="5">
    <source>
        <dbReference type="Proteomes" id="UP000008130"/>
    </source>
</evidence>
<dbReference type="PANTHER" id="PTHR11908:SF132">
    <property type="entry name" value="ALDEHYDE OXIDASE 1-RELATED"/>
    <property type="match status" value="1"/>
</dbReference>
<dbReference type="RefSeq" id="WP_013651796.1">
    <property type="nucleotide sequence ID" value="NC_015259.1"/>
</dbReference>
<evidence type="ECO:0000313" key="4">
    <source>
        <dbReference type="EMBL" id="ADZ69478.1"/>
    </source>
</evidence>
<feature type="domain" description="Aldehyde oxidase/xanthine dehydrogenase a/b hammerhead" evidence="3">
    <location>
        <begin position="20"/>
        <end position="140"/>
    </location>
</feature>
<dbReference type="InterPro" id="IPR036856">
    <property type="entry name" value="Ald_Oxase/Xan_DH_a/b_sf"/>
</dbReference>
<keyword evidence="1" id="KW-0500">Molybdenum</keyword>
<dbReference type="GO" id="GO:0005506">
    <property type="term" value="F:iron ion binding"/>
    <property type="evidence" value="ECO:0007669"/>
    <property type="project" value="InterPro"/>
</dbReference>
<dbReference type="SUPFAM" id="SSF54665">
    <property type="entry name" value="CO dehydrogenase molybdoprotein N-domain-like"/>
    <property type="match status" value="1"/>
</dbReference>
<dbReference type="Gene3D" id="3.30.365.10">
    <property type="entry name" value="Aldehyde oxidase/xanthine dehydrogenase, molybdopterin binding domain"/>
    <property type="match status" value="4"/>
</dbReference>
<dbReference type="InterPro" id="IPR046867">
    <property type="entry name" value="AldOxase/xan_DH_MoCoBD2"/>
</dbReference>
<dbReference type="PANTHER" id="PTHR11908">
    <property type="entry name" value="XANTHINE DEHYDROGENASE"/>
    <property type="match status" value="1"/>
</dbReference>
<dbReference type="EMBL" id="CP002568">
    <property type="protein sequence ID" value="ADZ69478.1"/>
    <property type="molecule type" value="Genomic_DNA"/>
</dbReference>
<dbReference type="AlphaFoldDB" id="F2IYN1"/>
<dbReference type="InterPro" id="IPR037165">
    <property type="entry name" value="AldOxase/xan_DH_Mopterin-bd_sf"/>
</dbReference>
<dbReference type="Gene3D" id="3.90.1170.50">
    <property type="entry name" value="Aldehyde oxidase/xanthine dehydrogenase, a/b hammerhead"/>
    <property type="match status" value="1"/>
</dbReference>
<organism evidence="4 5">
    <name type="scientific">Polymorphum gilvum (strain LMG 25793 / CGMCC 1.9160 / SL003B-26A1)</name>
    <dbReference type="NCBI Taxonomy" id="991905"/>
    <lineage>
        <taxon>Bacteria</taxon>
        <taxon>Pseudomonadati</taxon>
        <taxon>Pseudomonadota</taxon>
        <taxon>Alphaproteobacteria</taxon>
        <taxon>Rhodobacterales</taxon>
        <taxon>Paracoccaceae</taxon>
        <taxon>Polymorphum</taxon>
    </lineage>
</organism>
<evidence type="ECO:0000259" key="3">
    <source>
        <dbReference type="SMART" id="SM01008"/>
    </source>
</evidence>
<proteinExistence type="predicted"/>
<dbReference type="InterPro" id="IPR016208">
    <property type="entry name" value="Ald_Oxase/xanthine_DH-like"/>
</dbReference>
<dbReference type="InterPro" id="IPR008274">
    <property type="entry name" value="AldOxase/xan_DH_MoCoBD1"/>
</dbReference>
<dbReference type="SMART" id="SM01008">
    <property type="entry name" value="Ald_Xan_dh_C"/>
    <property type="match status" value="1"/>
</dbReference>
<dbReference type="eggNOG" id="COG1529">
    <property type="taxonomic scope" value="Bacteria"/>
</dbReference>
<keyword evidence="2" id="KW-0560">Oxidoreductase</keyword>
<keyword evidence="5" id="KW-1185">Reference proteome</keyword>
<dbReference type="SUPFAM" id="SSF56003">
    <property type="entry name" value="Molybdenum cofactor-binding domain"/>
    <property type="match status" value="1"/>
</dbReference>
<dbReference type="InterPro" id="IPR000674">
    <property type="entry name" value="Ald_Oxase/Xan_DH_a/b"/>
</dbReference>
<keyword evidence="4" id="KW-0472">Membrane</keyword>
<dbReference type="Pfam" id="PF01315">
    <property type="entry name" value="Ald_Xan_dh_C"/>
    <property type="match status" value="1"/>
</dbReference>
<evidence type="ECO:0000256" key="1">
    <source>
        <dbReference type="ARBA" id="ARBA00022505"/>
    </source>
</evidence>
<dbReference type="Proteomes" id="UP000008130">
    <property type="component" value="Chromosome"/>
</dbReference>
<keyword evidence="4" id="KW-0812">Transmembrane</keyword>
<dbReference type="PATRIC" id="fig|991905.3.peg.1068"/>
<dbReference type="HOGENOM" id="CLU_001681_2_0_5"/>
<dbReference type="STRING" id="991905.SL003B_1049"/>
<protein>
    <submittedName>
        <fullName evidence="4">Putative carbon monoxide dehydrogenase large subunit transmembrane protein</fullName>
    </submittedName>
</protein>
<dbReference type="OrthoDB" id="9758509at2"/>
<gene>
    <name evidence="4" type="primary">coxL1</name>
    <name evidence="4" type="ordered locus">SL003B_1049</name>
</gene>
<dbReference type="GO" id="GO:0016491">
    <property type="term" value="F:oxidoreductase activity"/>
    <property type="evidence" value="ECO:0007669"/>
    <property type="project" value="UniProtKB-KW"/>
</dbReference>
<dbReference type="Pfam" id="PF20256">
    <property type="entry name" value="MoCoBD_2"/>
    <property type="match status" value="1"/>
</dbReference>
<name>F2IYN1_POLGS</name>
<dbReference type="Pfam" id="PF02738">
    <property type="entry name" value="MoCoBD_1"/>
    <property type="match status" value="1"/>
</dbReference>